<dbReference type="InterPro" id="IPR036085">
    <property type="entry name" value="PAZ_dom_sf"/>
</dbReference>
<name>A0A232FMW2_9HYME</name>
<dbReference type="GO" id="GO:0140965">
    <property type="term" value="P:secondary piRNA processing"/>
    <property type="evidence" value="ECO:0007669"/>
    <property type="project" value="UniProtKB-ARBA"/>
</dbReference>
<dbReference type="FunFam" id="3.30.420.10:FF:000014">
    <property type="entry name" value="Piwi-like RNA-mediated gene silencing 1"/>
    <property type="match status" value="1"/>
</dbReference>
<dbReference type="Pfam" id="PF02170">
    <property type="entry name" value="PAZ"/>
    <property type="match status" value="1"/>
</dbReference>
<evidence type="ECO:0000313" key="11">
    <source>
        <dbReference type="EMBL" id="OXU31859.1"/>
    </source>
</evidence>
<comment type="subcellular location">
    <subcellularLocation>
        <location evidence="1">Cytoplasm</location>
    </subcellularLocation>
</comment>
<feature type="non-terminal residue" evidence="11">
    <location>
        <position position="1"/>
    </location>
</feature>
<dbReference type="CDD" id="cd02845">
    <property type="entry name" value="PAZ_piwi_like"/>
    <property type="match status" value="1"/>
</dbReference>
<keyword evidence="12" id="KW-1185">Reference proteome</keyword>
<dbReference type="SUPFAM" id="SSF53098">
    <property type="entry name" value="Ribonuclease H-like"/>
    <property type="match status" value="1"/>
</dbReference>
<evidence type="ECO:0000256" key="6">
    <source>
        <dbReference type="ARBA" id="ARBA00023158"/>
    </source>
</evidence>
<dbReference type="AlphaFoldDB" id="A0A232FMW2"/>
<dbReference type="STRING" id="543379.A0A232FMW2"/>
<evidence type="ECO:0000259" key="10">
    <source>
        <dbReference type="PROSITE" id="PS50822"/>
    </source>
</evidence>
<keyword evidence="2" id="KW-0217">Developmental protein</keyword>
<dbReference type="OrthoDB" id="445936at2759"/>
<dbReference type="InterPro" id="IPR036397">
    <property type="entry name" value="RNaseH_sf"/>
</dbReference>
<reference evidence="11 12" key="1">
    <citation type="journal article" date="2017" name="Curr. Biol.">
        <title>The Evolution of Venom by Co-option of Single-Copy Genes.</title>
        <authorList>
            <person name="Martinson E.O."/>
            <person name="Mrinalini"/>
            <person name="Kelkar Y.D."/>
            <person name="Chang C.H."/>
            <person name="Werren J.H."/>
        </authorList>
    </citation>
    <scope>NUCLEOTIDE SEQUENCE [LARGE SCALE GENOMIC DNA]</scope>
    <source>
        <strain evidence="11 12">Alberta</strain>
        <tissue evidence="11">Whole body</tissue>
    </source>
</reference>
<keyword evidence="4" id="KW-0221">Differentiation</keyword>
<dbReference type="PROSITE" id="PS50821">
    <property type="entry name" value="PAZ"/>
    <property type="match status" value="1"/>
</dbReference>
<dbReference type="Pfam" id="PF02171">
    <property type="entry name" value="Piwi"/>
    <property type="match status" value="1"/>
</dbReference>
<dbReference type="InterPro" id="IPR003100">
    <property type="entry name" value="PAZ_dom"/>
</dbReference>
<dbReference type="Gene3D" id="3.30.420.10">
    <property type="entry name" value="Ribonuclease H-like superfamily/Ribonuclease H"/>
    <property type="match status" value="1"/>
</dbReference>
<dbReference type="Gene3D" id="3.40.50.2300">
    <property type="match status" value="1"/>
</dbReference>
<dbReference type="Gene3D" id="2.170.260.10">
    <property type="entry name" value="paz domain"/>
    <property type="match status" value="1"/>
</dbReference>
<feature type="domain" description="Piwi" evidence="10">
    <location>
        <begin position="602"/>
        <end position="890"/>
    </location>
</feature>
<dbReference type="FunFam" id="2.170.260.10:FF:000003">
    <property type="entry name" value="Piwi-like RNA-mediated gene silencing 2"/>
    <property type="match status" value="1"/>
</dbReference>
<feature type="region of interest" description="Disordered" evidence="8">
    <location>
        <begin position="1"/>
        <end position="86"/>
    </location>
</feature>
<dbReference type="Pfam" id="PF23278">
    <property type="entry name" value="Piwi_N"/>
    <property type="match status" value="1"/>
</dbReference>
<gene>
    <name evidence="11" type="ORF">TSAR_014087</name>
</gene>
<dbReference type="CDD" id="cd04658">
    <property type="entry name" value="Piwi_piwi-like_Euk"/>
    <property type="match status" value="1"/>
</dbReference>
<organism evidence="11 12">
    <name type="scientific">Trichomalopsis sarcophagae</name>
    <dbReference type="NCBI Taxonomy" id="543379"/>
    <lineage>
        <taxon>Eukaryota</taxon>
        <taxon>Metazoa</taxon>
        <taxon>Ecdysozoa</taxon>
        <taxon>Arthropoda</taxon>
        <taxon>Hexapoda</taxon>
        <taxon>Insecta</taxon>
        <taxon>Pterygota</taxon>
        <taxon>Neoptera</taxon>
        <taxon>Endopterygota</taxon>
        <taxon>Hymenoptera</taxon>
        <taxon>Apocrita</taxon>
        <taxon>Proctotrupomorpha</taxon>
        <taxon>Chalcidoidea</taxon>
        <taxon>Pteromalidae</taxon>
        <taxon>Pteromalinae</taxon>
        <taxon>Trichomalopsis</taxon>
    </lineage>
</organism>
<comment type="similarity">
    <text evidence="7">Belongs to the argonaute family. Piwi subfamily.</text>
</comment>
<evidence type="ECO:0000256" key="2">
    <source>
        <dbReference type="ARBA" id="ARBA00022473"/>
    </source>
</evidence>
<keyword evidence="6" id="KW-0943">RNA-mediated gene silencing</keyword>
<evidence type="ECO:0000259" key="9">
    <source>
        <dbReference type="PROSITE" id="PS50821"/>
    </source>
</evidence>
<feature type="compositionally biased region" description="Polar residues" evidence="8">
    <location>
        <begin position="26"/>
        <end position="44"/>
    </location>
</feature>
<dbReference type="PANTHER" id="PTHR22891">
    <property type="entry name" value="EUKARYOTIC TRANSLATION INITIATION FACTOR 2C"/>
    <property type="match status" value="1"/>
</dbReference>
<dbReference type="InterPro" id="IPR003165">
    <property type="entry name" value="Piwi"/>
</dbReference>
<protein>
    <submittedName>
        <fullName evidence="11">Uncharacterized protein</fullName>
    </submittedName>
</protein>
<dbReference type="GO" id="GO:0005737">
    <property type="term" value="C:cytoplasm"/>
    <property type="evidence" value="ECO:0007669"/>
    <property type="project" value="UniProtKB-SubCell"/>
</dbReference>
<dbReference type="SMART" id="SM00949">
    <property type="entry name" value="PAZ"/>
    <property type="match status" value="1"/>
</dbReference>
<dbReference type="GO" id="GO:0003723">
    <property type="term" value="F:RNA binding"/>
    <property type="evidence" value="ECO:0007669"/>
    <property type="project" value="UniProtKB-KW"/>
</dbReference>
<dbReference type="Proteomes" id="UP000215335">
    <property type="component" value="Unassembled WGS sequence"/>
</dbReference>
<proteinExistence type="inferred from homology"/>
<evidence type="ECO:0000256" key="7">
    <source>
        <dbReference type="ARBA" id="ARBA00038291"/>
    </source>
</evidence>
<accession>A0A232FMW2</accession>
<dbReference type="SUPFAM" id="SSF101690">
    <property type="entry name" value="PAZ domain"/>
    <property type="match status" value="1"/>
</dbReference>
<evidence type="ECO:0000256" key="4">
    <source>
        <dbReference type="ARBA" id="ARBA00022782"/>
    </source>
</evidence>
<dbReference type="EMBL" id="NNAY01000022">
    <property type="protein sequence ID" value="OXU31859.1"/>
    <property type="molecule type" value="Genomic_DNA"/>
</dbReference>
<comment type="caution">
    <text evidence="11">The sequence shown here is derived from an EMBL/GenBank/DDBJ whole genome shotgun (WGS) entry which is preliminary data.</text>
</comment>
<dbReference type="InterPro" id="IPR012337">
    <property type="entry name" value="RNaseH-like_sf"/>
</dbReference>
<evidence type="ECO:0000256" key="1">
    <source>
        <dbReference type="ARBA" id="ARBA00004496"/>
    </source>
</evidence>
<sequence length="904" mass="102976">LSQHNVNMGDRDHDVRRGRGGPRPLNNEQQPGTSQGRSRFSSQRPEPYPRRPGATAERGAEGYPPVRISPEYQRPSISTGPAYPSPAHREDIRIIEHRAQPAYSDTTSDTASVAGSVDGAVSVASSIEKDGMRGRRILPANVITRPDTLVSKQGTHGDPILLTANYFKLLSTTDWCLHKYRVDFSPEEDRKVVCKGLLRSHKNILGAYIFDGATMYSSKRLPDLLELTAERAGDQQLMLIKIRHTGEMTRGDHDYIQFFNIIMRKCLDSLQLQLVGRNYFDAGNKIEIPEFRLELWPGYITSIRQHEHDILMCSEITHKVMRNETLYDVLQQCYHENSREFKNLFSKQVMGVTVLTDYNNNTYRVEDVDFNVTPASTFKKKTGEEISYSEYYKTKYHLRIKDMRQPLLVSRSRSKDRRAGQEELVYLVPELCRSTGLTESMIKDRRLMSALAQYTRVSPRERIQKLMKFNTRLHSVPNVVTELQNWNLKLDKQLVTLKGRVLPADTIFYHDRDTSTVNRTANWTNDFRNKKLLKCGDLTDWAVVVPYRLTSDCEKFVNQIIKVASTMGFKMNNPALREIRDDQPASYAQVLENIKSTSNPMLILCVATNNREDRYNAIKKKCCIDRPVPTQVVLAKSLQHKNSMSIATKVAIQMNCKIGGIPWSISIPLKGLMVVGFDVCHDKNDRSKDVGAMVASLDPCFGRYFSAVSSHSSGEELSNDLSVNLCKALDQYKYYNEALPNRIVIYRDGVGEGQVPFVVSHEVQQVKSKLEKIYDNPNNIKLAYIIVTKKINTRLFANYQNPPPGTIIDDVITDPTKYDFMIISQHVTQGTVTPTSYNVVYDTCGIDADKLQRLTYKLCHMYFNWSGTVRVPAPCQYAHKLAFLVSQSLHQPPSDVLKTLLYFL</sequence>
<dbReference type="GO" id="GO:0030154">
    <property type="term" value="P:cell differentiation"/>
    <property type="evidence" value="ECO:0007669"/>
    <property type="project" value="UniProtKB-KW"/>
</dbReference>
<evidence type="ECO:0000256" key="3">
    <source>
        <dbReference type="ARBA" id="ARBA00022490"/>
    </source>
</evidence>
<evidence type="ECO:0000256" key="5">
    <source>
        <dbReference type="ARBA" id="ARBA00022884"/>
    </source>
</evidence>
<feature type="domain" description="PAZ" evidence="9">
    <location>
        <begin position="325"/>
        <end position="436"/>
    </location>
</feature>
<dbReference type="PROSITE" id="PS50822">
    <property type="entry name" value="PIWI"/>
    <property type="match status" value="1"/>
</dbReference>
<keyword evidence="3" id="KW-0963">Cytoplasm</keyword>
<evidence type="ECO:0000256" key="8">
    <source>
        <dbReference type="SAM" id="MobiDB-lite"/>
    </source>
</evidence>
<dbReference type="SMART" id="SM00950">
    <property type="entry name" value="Piwi"/>
    <property type="match status" value="1"/>
</dbReference>
<keyword evidence="5" id="KW-0694">RNA-binding</keyword>
<evidence type="ECO:0000313" key="12">
    <source>
        <dbReference type="Proteomes" id="UP000215335"/>
    </source>
</evidence>